<protein>
    <submittedName>
        <fullName evidence="2">SCP-2 sterol transfer family protein</fullName>
    </submittedName>
</protein>
<dbReference type="OrthoDB" id="5243187at2"/>
<evidence type="ECO:0000313" key="2">
    <source>
        <dbReference type="EMBL" id="SDX27878.1"/>
    </source>
</evidence>
<evidence type="ECO:0000313" key="3">
    <source>
        <dbReference type="Proteomes" id="UP000199515"/>
    </source>
</evidence>
<evidence type="ECO:0000259" key="1">
    <source>
        <dbReference type="Pfam" id="PF02036"/>
    </source>
</evidence>
<dbReference type="SUPFAM" id="SSF55718">
    <property type="entry name" value="SCP-like"/>
    <property type="match status" value="1"/>
</dbReference>
<dbReference type="EMBL" id="FNON01000002">
    <property type="protein sequence ID" value="SDX27878.1"/>
    <property type="molecule type" value="Genomic_DNA"/>
</dbReference>
<dbReference type="AlphaFoldDB" id="A0A1H3AEY9"/>
<keyword evidence="3" id="KW-1185">Reference proteome</keyword>
<dbReference type="STRING" id="589385.SAMN05421504_102890"/>
<organism evidence="2 3">
    <name type="scientific">Amycolatopsis xylanica</name>
    <dbReference type="NCBI Taxonomy" id="589385"/>
    <lineage>
        <taxon>Bacteria</taxon>
        <taxon>Bacillati</taxon>
        <taxon>Actinomycetota</taxon>
        <taxon>Actinomycetes</taxon>
        <taxon>Pseudonocardiales</taxon>
        <taxon>Pseudonocardiaceae</taxon>
        <taxon>Amycolatopsis</taxon>
    </lineage>
</organism>
<dbReference type="InterPro" id="IPR003033">
    <property type="entry name" value="SCP2_sterol-bd_dom"/>
</dbReference>
<dbReference type="Gene3D" id="3.30.1050.10">
    <property type="entry name" value="SCP2 sterol-binding domain"/>
    <property type="match status" value="1"/>
</dbReference>
<name>A0A1H3AEY9_9PSEU</name>
<feature type="domain" description="SCP2" evidence="1">
    <location>
        <begin position="120"/>
        <end position="213"/>
    </location>
</feature>
<proteinExistence type="predicted"/>
<dbReference type="Pfam" id="PF02036">
    <property type="entry name" value="SCP2"/>
    <property type="match status" value="1"/>
</dbReference>
<accession>A0A1H3AEY9</accession>
<sequence>MNLLDSDPVPSRGEVRTWRQRFSRPLRATAARIGGQHAVNAFAQKIDLAKLTPEQFMQVLETLHMLGSTGSGVELSSLSTEVLVDIVSRASREQIKAIADHPELRGVFLDEIFRRMSDQFMEDKARHVNFVVSWRFLDGSGEDGFDRFQTVIEDGVCVSSVDLGRAPDTTITLSVEDFIRMATGNAAVAAMFVTGKVKVKGEYAPAVRFSSYFDIPKPV</sequence>
<dbReference type="InterPro" id="IPR036527">
    <property type="entry name" value="SCP2_sterol-bd_dom_sf"/>
</dbReference>
<gene>
    <name evidence="2" type="ORF">SAMN05421504_102890</name>
</gene>
<dbReference type="Proteomes" id="UP000199515">
    <property type="component" value="Unassembled WGS sequence"/>
</dbReference>
<reference evidence="2 3" key="1">
    <citation type="submission" date="2016-10" db="EMBL/GenBank/DDBJ databases">
        <authorList>
            <person name="de Groot N.N."/>
        </authorList>
    </citation>
    <scope>NUCLEOTIDE SEQUENCE [LARGE SCALE GENOMIC DNA]</scope>
    <source>
        <strain evidence="2 3">CPCC 202699</strain>
    </source>
</reference>